<dbReference type="InterPro" id="IPR013324">
    <property type="entry name" value="RNA_pol_sigma_r3/r4-like"/>
</dbReference>
<evidence type="ECO:0000313" key="6">
    <source>
        <dbReference type="EMBL" id="NMM48741.1"/>
    </source>
</evidence>
<dbReference type="Pfam" id="PF08281">
    <property type="entry name" value="Sigma70_r4_2"/>
    <property type="match status" value="1"/>
</dbReference>
<dbReference type="Proteomes" id="UP000559010">
    <property type="component" value="Unassembled WGS sequence"/>
</dbReference>
<keyword evidence="4" id="KW-0804">Transcription</keyword>
<comment type="similarity">
    <text evidence="1">Belongs to the sigma-70 factor family. ECF subfamily.</text>
</comment>
<reference evidence="6 7" key="1">
    <citation type="submission" date="2020-04" db="EMBL/GenBank/DDBJ databases">
        <title>Flammeovirgaceae bacterium KN852 isolated from deep sea.</title>
        <authorList>
            <person name="Zhang D.-C."/>
        </authorList>
    </citation>
    <scope>NUCLEOTIDE SEQUENCE [LARGE SCALE GENOMIC DNA]</scope>
    <source>
        <strain evidence="6 7">KN852</strain>
    </source>
</reference>
<evidence type="ECO:0000256" key="3">
    <source>
        <dbReference type="ARBA" id="ARBA00023082"/>
    </source>
</evidence>
<keyword evidence="2" id="KW-0805">Transcription regulation</keyword>
<dbReference type="InterPro" id="IPR013325">
    <property type="entry name" value="RNA_pol_sigma_r2"/>
</dbReference>
<keyword evidence="7" id="KW-1185">Reference proteome</keyword>
<proteinExistence type="inferred from homology"/>
<dbReference type="PANTHER" id="PTHR43133">
    <property type="entry name" value="RNA POLYMERASE ECF-TYPE SIGMA FACTO"/>
    <property type="match status" value="1"/>
</dbReference>
<dbReference type="Gene3D" id="1.10.1740.10">
    <property type="match status" value="1"/>
</dbReference>
<name>A0A848IZE5_9BACT</name>
<organism evidence="6 7">
    <name type="scientific">Marinigracilibium pacificum</name>
    <dbReference type="NCBI Taxonomy" id="2729599"/>
    <lineage>
        <taxon>Bacteria</taxon>
        <taxon>Pseudomonadati</taxon>
        <taxon>Bacteroidota</taxon>
        <taxon>Cytophagia</taxon>
        <taxon>Cytophagales</taxon>
        <taxon>Flammeovirgaceae</taxon>
        <taxon>Marinigracilibium</taxon>
    </lineage>
</organism>
<evidence type="ECO:0000259" key="5">
    <source>
        <dbReference type="Pfam" id="PF08281"/>
    </source>
</evidence>
<dbReference type="EMBL" id="JABBNU010000005">
    <property type="protein sequence ID" value="NMM48741.1"/>
    <property type="molecule type" value="Genomic_DNA"/>
</dbReference>
<accession>A0A848IZE5</accession>
<keyword evidence="3" id="KW-0731">Sigma factor</keyword>
<sequence length="208" mass="25021">MIKKQFIDFTENSSEKRQSVFEGKTDYEVWALFKDGDDGAFIHIYKMYVNVLFNIGIQLTKDTDLIKDCLQDFFIDLRERKSHLSQIDNIKFYLVKAFRRRIFKALKRDKRASYDEIVNNSFAVELAFDTKLIDRQFKEDQLNRLNKAIQKLKHEEREILYYYYYQDFSYSQIADLMGYNYISSARRSVYKILKKLKGNFNFTLVFLA</sequence>
<comment type="caution">
    <text evidence="6">The sequence shown here is derived from an EMBL/GenBank/DDBJ whole genome shotgun (WGS) entry which is preliminary data.</text>
</comment>
<dbReference type="RefSeq" id="WP_169680953.1">
    <property type="nucleotide sequence ID" value="NZ_JABBNU010000005.1"/>
</dbReference>
<gene>
    <name evidence="6" type="ORF">HH304_10045</name>
</gene>
<dbReference type="NCBIfam" id="TIGR02937">
    <property type="entry name" value="sigma70-ECF"/>
    <property type="match status" value="1"/>
</dbReference>
<dbReference type="SUPFAM" id="SSF88946">
    <property type="entry name" value="Sigma2 domain of RNA polymerase sigma factors"/>
    <property type="match status" value="1"/>
</dbReference>
<dbReference type="AlphaFoldDB" id="A0A848IZE5"/>
<dbReference type="GO" id="GO:0006352">
    <property type="term" value="P:DNA-templated transcription initiation"/>
    <property type="evidence" value="ECO:0007669"/>
    <property type="project" value="InterPro"/>
</dbReference>
<dbReference type="Gene3D" id="1.10.10.10">
    <property type="entry name" value="Winged helix-like DNA-binding domain superfamily/Winged helix DNA-binding domain"/>
    <property type="match status" value="1"/>
</dbReference>
<dbReference type="InterPro" id="IPR013249">
    <property type="entry name" value="RNA_pol_sigma70_r4_t2"/>
</dbReference>
<dbReference type="GO" id="GO:0016987">
    <property type="term" value="F:sigma factor activity"/>
    <property type="evidence" value="ECO:0007669"/>
    <property type="project" value="UniProtKB-KW"/>
</dbReference>
<dbReference type="SUPFAM" id="SSF88659">
    <property type="entry name" value="Sigma3 and sigma4 domains of RNA polymerase sigma factors"/>
    <property type="match status" value="1"/>
</dbReference>
<evidence type="ECO:0000256" key="1">
    <source>
        <dbReference type="ARBA" id="ARBA00010641"/>
    </source>
</evidence>
<dbReference type="GO" id="GO:0003677">
    <property type="term" value="F:DNA binding"/>
    <property type="evidence" value="ECO:0007669"/>
    <property type="project" value="InterPro"/>
</dbReference>
<dbReference type="InterPro" id="IPR036388">
    <property type="entry name" value="WH-like_DNA-bd_sf"/>
</dbReference>
<feature type="domain" description="RNA polymerase sigma factor 70 region 4 type 2" evidence="5">
    <location>
        <begin position="143"/>
        <end position="180"/>
    </location>
</feature>
<dbReference type="InterPro" id="IPR039425">
    <property type="entry name" value="RNA_pol_sigma-70-like"/>
</dbReference>
<dbReference type="InterPro" id="IPR014284">
    <property type="entry name" value="RNA_pol_sigma-70_dom"/>
</dbReference>
<evidence type="ECO:0000256" key="4">
    <source>
        <dbReference type="ARBA" id="ARBA00023163"/>
    </source>
</evidence>
<dbReference type="PANTHER" id="PTHR43133:SF46">
    <property type="entry name" value="RNA POLYMERASE SIGMA-70 FACTOR ECF SUBFAMILY"/>
    <property type="match status" value="1"/>
</dbReference>
<protein>
    <submittedName>
        <fullName evidence="6">Sigma-70 family RNA polymerase sigma factor</fullName>
    </submittedName>
</protein>
<evidence type="ECO:0000313" key="7">
    <source>
        <dbReference type="Proteomes" id="UP000559010"/>
    </source>
</evidence>
<evidence type="ECO:0000256" key="2">
    <source>
        <dbReference type="ARBA" id="ARBA00023015"/>
    </source>
</evidence>